<keyword evidence="16" id="KW-0175">Coiled coil</keyword>
<evidence type="ECO:0000256" key="10">
    <source>
        <dbReference type="ARBA" id="ARBA00022840"/>
    </source>
</evidence>
<evidence type="ECO:0000256" key="3">
    <source>
        <dbReference type="ARBA" id="ARBA00007650"/>
    </source>
</evidence>
<dbReference type="PROSITE" id="PS51192">
    <property type="entry name" value="HELICASE_ATP_BIND_1"/>
    <property type="match status" value="1"/>
</dbReference>
<evidence type="ECO:0000313" key="22">
    <source>
        <dbReference type="Proteomes" id="UP000231464"/>
    </source>
</evidence>
<keyword evidence="5" id="KW-1003">Cell membrane</keyword>
<evidence type="ECO:0000256" key="2">
    <source>
        <dbReference type="ARBA" id="ARBA00004170"/>
    </source>
</evidence>
<dbReference type="EMBL" id="PFBP01000032">
    <property type="protein sequence ID" value="PIT89814.1"/>
    <property type="molecule type" value="Genomic_DNA"/>
</dbReference>
<dbReference type="GO" id="GO:0006605">
    <property type="term" value="P:protein targeting"/>
    <property type="evidence" value="ECO:0007669"/>
    <property type="project" value="InterPro"/>
</dbReference>
<feature type="domain" description="Helicase ATP-binding" evidence="18">
    <location>
        <begin position="24"/>
        <end position="247"/>
    </location>
</feature>
<evidence type="ECO:0000256" key="1">
    <source>
        <dbReference type="ARBA" id="ARBA00001947"/>
    </source>
</evidence>
<dbReference type="HAMAP" id="MF_01382">
    <property type="entry name" value="SecA"/>
    <property type="match status" value="1"/>
</dbReference>
<feature type="domain" description="Helicase C-terminal" evidence="19">
    <location>
        <begin position="416"/>
        <end position="597"/>
    </location>
</feature>
<dbReference type="Gene3D" id="3.40.50.300">
    <property type="entry name" value="P-loop containing nucleotide triphosphate hydrolases"/>
    <property type="match status" value="4"/>
</dbReference>
<dbReference type="PROSITE" id="PS01312">
    <property type="entry name" value="SECA"/>
    <property type="match status" value="1"/>
</dbReference>
<dbReference type="PANTHER" id="PTHR30612:SF0">
    <property type="entry name" value="CHLOROPLAST PROTEIN-TRANSPORTING ATPASE"/>
    <property type="match status" value="1"/>
</dbReference>
<dbReference type="Pfam" id="PF02810">
    <property type="entry name" value="SEC-C"/>
    <property type="match status" value="1"/>
</dbReference>
<dbReference type="GO" id="GO:0031522">
    <property type="term" value="C:cell envelope Sec protein transport complex"/>
    <property type="evidence" value="ECO:0007669"/>
    <property type="project" value="TreeGrafter"/>
</dbReference>
<dbReference type="InterPro" id="IPR011115">
    <property type="entry name" value="SecA_DEAD"/>
</dbReference>
<organism evidence="21 22">
    <name type="scientific">Candidatus Kuenenbacteria bacterium CG10_big_fil_rev_8_21_14_0_10_36_11</name>
    <dbReference type="NCBI Taxonomy" id="1974618"/>
    <lineage>
        <taxon>Bacteria</taxon>
        <taxon>Candidatus Kueneniibacteriota</taxon>
    </lineage>
</organism>
<feature type="domain" description="SecA family profile" evidence="20">
    <location>
        <begin position="1"/>
        <end position="581"/>
    </location>
</feature>
<proteinExistence type="inferred from homology"/>
<keyword evidence="6" id="KW-0963">Cytoplasm</keyword>
<dbReference type="SMART" id="SM00957">
    <property type="entry name" value="SecA_DEAD"/>
    <property type="match status" value="1"/>
</dbReference>
<dbReference type="CDD" id="cd17928">
    <property type="entry name" value="DEXDc_SecA"/>
    <property type="match status" value="1"/>
</dbReference>
<evidence type="ECO:0000256" key="7">
    <source>
        <dbReference type="ARBA" id="ARBA00022723"/>
    </source>
</evidence>
<dbReference type="PROSITE" id="PS51196">
    <property type="entry name" value="SECA_MOTOR_DEAD"/>
    <property type="match status" value="1"/>
</dbReference>
<name>A0A2M6WAN0_9BACT</name>
<dbReference type="InterPro" id="IPR036670">
    <property type="entry name" value="SecA_X-link_sf"/>
</dbReference>
<dbReference type="GO" id="GO:0046872">
    <property type="term" value="F:metal ion binding"/>
    <property type="evidence" value="ECO:0007669"/>
    <property type="project" value="UniProtKB-KW"/>
</dbReference>
<keyword evidence="4 15" id="KW-0813">Transport</keyword>
<evidence type="ECO:0000256" key="11">
    <source>
        <dbReference type="ARBA" id="ARBA00022927"/>
    </source>
</evidence>
<evidence type="ECO:0000256" key="13">
    <source>
        <dbReference type="ARBA" id="ARBA00023010"/>
    </source>
</evidence>
<comment type="cofactor">
    <cofactor evidence="1">
        <name>Zn(2+)</name>
        <dbReference type="ChEBI" id="CHEBI:29105"/>
    </cofactor>
</comment>
<dbReference type="Pfam" id="PF21090">
    <property type="entry name" value="P-loop_SecA"/>
    <property type="match status" value="2"/>
</dbReference>
<dbReference type="SMART" id="SM00958">
    <property type="entry name" value="SecA_PP_bind"/>
    <property type="match status" value="1"/>
</dbReference>
<dbReference type="Proteomes" id="UP000231464">
    <property type="component" value="Unassembled WGS sequence"/>
</dbReference>
<dbReference type="GO" id="GO:0043952">
    <property type="term" value="P:protein transport by the Sec complex"/>
    <property type="evidence" value="ECO:0007669"/>
    <property type="project" value="UniProtKB-ARBA"/>
</dbReference>
<dbReference type="InterPro" id="IPR020937">
    <property type="entry name" value="SecA_CS"/>
</dbReference>
<dbReference type="PROSITE" id="PS51194">
    <property type="entry name" value="HELICASE_CTER"/>
    <property type="match status" value="1"/>
</dbReference>
<keyword evidence="8 15" id="KW-0547">Nucleotide-binding</keyword>
<dbReference type="GO" id="GO:0006886">
    <property type="term" value="P:intracellular protein transport"/>
    <property type="evidence" value="ECO:0007669"/>
    <property type="project" value="InterPro"/>
</dbReference>
<keyword evidence="7" id="KW-0479">Metal-binding</keyword>
<sequence>ECFALVREAARRTLGQRHYDVQLIASMVLHEGNIAEMKTGEGKTLAATAAVYLNALTGHGVHLITVNDYLARRDAVWMGQIYDYLGMTVGCLNHESAFLYNSTAKNFQFPTLNQVQDKFSNFQTNSKSQILNSKQNNQIESGELDNKRDAVGMYKVVEDYLLPVPRKLAYEADITYGTNNEYGFDYLRDNMVQSLEDKVQRELHFAIVDEVDSILIDEARTPLIISAPDAEPTEKYHQFAELVSRLKENEDYNIDEKMKAAILTEEGIAKMEKFLGVENIYTERGVREVHHIEQALRARVLFKKDRDYVIQNGEIIIVDEFTGRLMFGRRYSEGLHQAIEAKEGVQVKQESITMATITFQNYFRLYKKLSGMTGTAATEGEEFSKIYDLDVVIIPTNKLMIRIDKPDAIFKNTAGKYQTLVKEIKRRHELGQPILVGTISIENNEYLAELLQREAVPHQILNAKNHEREAEIIAQAGRIGAVTIATNMAGRGVDIILGGNPATPEEQEKVKELGGLCVLGTERHESRRIDNQLRGRAGRQGDPGESQFLVSMEDDLMRIFGGERMKSLMQTLGLPDETAIENKMISNSIEKAQMKVEGHNFDIRKHLVEYDDVINKHREVIYRKRNEILGFTGNTENTESTKTQKALKEIILSNIKEEIERVIDFHIVNENGDWNYQEILEVLKTIFVLTPEEENNIKNIKDVSELKEYVFSLVEQKYAELENKINADENLKKQVGEKAEPMCLVEKAVLLRSIDMLWVEHIDAMDHMRTGIGLVGYGQKDPLVEYKNQARRMFQELLDNIRKQVVYTIFKVSLAPAQPQRQVFSENVTPTFRSDKNNKKVGRNDPCPCGSGKKYKKCHGA</sequence>
<dbReference type="InterPro" id="IPR000185">
    <property type="entry name" value="SecA"/>
</dbReference>
<dbReference type="FunFam" id="3.40.50.300:FF:000113">
    <property type="entry name" value="Preprotein translocase subunit SecA"/>
    <property type="match status" value="1"/>
</dbReference>
<comment type="subcellular location">
    <subcellularLocation>
        <location evidence="2">Membrane</location>
        <topology evidence="2">Peripheral membrane protein</topology>
    </subcellularLocation>
</comment>
<feature type="coiled-coil region" evidence="16">
    <location>
        <begin position="711"/>
        <end position="738"/>
    </location>
</feature>
<evidence type="ECO:0000259" key="18">
    <source>
        <dbReference type="PROSITE" id="PS51192"/>
    </source>
</evidence>
<dbReference type="NCBIfam" id="TIGR00963">
    <property type="entry name" value="secA"/>
    <property type="match status" value="1"/>
</dbReference>
<evidence type="ECO:0000259" key="19">
    <source>
        <dbReference type="PROSITE" id="PS51194"/>
    </source>
</evidence>
<comment type="caution">
    <text evidence="21">The sequence shown here is derived from an EMBL/GenBank/DDBJ whole genome shotgun (WGS) entry which is preliminary data.</text>
</comment>
<gene>
    <name evidence="21" type="primary">secA</name>
    <name evidence="21" type="ORF">COU23_01955</name>
</gene>
<evidence type="ECO:0000256" key="8">
    <source>
        <dbReference type="ARBA" id="ARBA00022741"/>
    </source>
</evidence>
<dbReference type="PANTHER" id="PTHR30612">
    <property type="entry name" value="SECA INNER MEMBRANE COMPONENT OF SEC PROTEIN SECRETION SYSTEM"/>
    <property type="match status" value="1"/>
</dbReference>
<dbReference type="Pfam" id="PF01043">
    <property type="entry name" value="SecA_PP_bind"/>
    <property type="match status" value="1"/>
</dbReference>
<dbReference type="Pfam" id="PF07516">
    <property type="entry name" value="SecA_SW"/>
    <property type="match status" value="1"/>
</dbReference>
<dbReference type="InterPro" id="IPR044722">
    <property type="entry name" value="SecA_SF2_C"/>
</dbReference>
<dbReference type="InterPro" id="IPR036266">
    <property type="entry name" value="SecA_Wing/Scaffold_sf"/>
</dbReference>
<comment type="similarity">
    <text evidence="3 15">Belongs to the SecA family.</text>
</comment>
<dbReference type="GO" id="GO:0005886">
    <property type="term" value="C:plasma membrane"/>
    <property type="evidence" value="ECO:0007669"/>
    <property type="project" value="TreeGrafter"/>
</dbReference>
<dbReference type="InterPro" id="IPR014001">
    <property type="entry name" value="Helicase_ATP-bd"/>
</dbReference>
<dbReference type="Gene3D" id="3.90.1440.10">
    <property type="entry name" value="SecA, preprotein cross-linking domain"/>
    <property type="match status" value="1"/>
</dbReference>
<dbReference type="GO" id="GO:0017038">
    <property type="term" value="P:protein import"/>
    <property type="evidence" value="ECO:0007669"/>
    <property type="project" value="InterPro"/>
</dbReference>
<dbReference type="Pfam" id="PF07517">
    <property type="entry name" value="SecA_DEAD"/>
    <property type="match status" value="2"/>
</dbReference>
<dbReference type="InterPro" id="IPR014018">
    <property type="entry name" value="SecA_motor_DEAD"/>
</dbReference>
<evidence type="ECO:0000256" key="16">
    <source>
        <dbReference type="SAM" id="Coils"/>
    </source>
</evidence>
<evidence type="ECO:0000259" key="20">
    <source>
        <dbReference type="PROSITE" id="PS51196"/>
    </source>
</evidence>
<keyword evidence="9" id="KW-0862">Zinc</keyword>
<dbReference type="InterPro" id="IPR004027">
    <property type="entry name" value="SEC_C_motif"/>
</dbReference>
<dbReference type="InterPro" id="IPR027417">
    <property type="entry name" value="P-loop_NTPase"/>
</dbReference>
<reference evidence="22" key="1">
    <citation type="submission" date="2017-09" db="EMBL/GenBank/DDBJ databases">
        <title>Depth-based differentiation of microbial function through sediment-hosted aquifers and enrichment of novel symbionts in the deep terrestrial subsurface.</title>
        <authorList>
            <person name="Probst A.J."/>
            <person name="Ladd B."/>
            <person name="Jarett J.K."/>
            <person name="Geller-Mcgrath D.E."/>
            <person name="Sieber C.M.K."/>
            <person name="Emerson J.B."/>
            <person name="Anantharaman K."/>
            <person name="Thomas B.C."/>
            <person name="Malmstrom R."/>
            <person name="Stieglmeier M."/>
            <person name="Klingl A."/>
            <person name="Woyke T."/>
            <person name="Ryan C.M."/>
            <person name="Banfield J.F."/>
        </authorList>
    </citation>
    <scope>NUCLEOTIDE SEQUENCE [LARGE SCALE GENOMIC DNA]</scope>
</reference>
<dbReference type="InterPro" id="IPR001650">
    <property type="entry name" value="Helicase_C-like"/>
</dbReference>
<dbReference type="SUPFAM" id="SSF81767">
    <property type="entry name" value="Pre-protein crosslinking domain of SecA"/>
    <property type="match status" value="1"/>
</dbReference>
<dbReference type="AlphaFoldDB" id="A0A2M6WAN0"/>
<dbReference type="InterPro" id="IPR011130">
    <property type="entry name" value="SecA_preprotein_X-link_dom"/>
</dbReference>
<evidence type="ECO:0000256" key="12">
    <source>
        <dbReference type="ARBA" id="ARBA00022967"/>
    </source>
</evidence>
<dbReference type="SUPFAM" id="SSF52540">
    <property type="entry name" value="P-loop containing nucleoside triphosphate hydrolases"/>
    <property type="match status" value="2"/>
</dbReference>
<feature type="non-terminal residue" evidence="21">
    <location>
        <position position="1"/>
    </location>
</feature>
<accession>A0A2M6WAN0</accession>
<dbReference type="InterPro" id="IPR011116">
    <property type="entry name" value="SecA_Wing/Scaffold"/>
</dbReference>
<dbReference type="PRINTS" id="PR00906">
    <property type="entry name" value="SECA"/>
</dbReference>
<dbReference type="GO" id="GO:0005524">
    <property type="term" value="F:ATP binding"/>
    <property type="evidence" value="ECO:0007669"/>
    <property type="project" value="UniProtKB-KW"/>
</dbReference>
<evidence type="ECO:0000256" key="17">
    <source>
        <dbReference type="SAM" id="MobiDB-lite"/>
    </source>
</evidence>
<evidence type="ECO:0000256" key="5">
    <source>
        <dbReference type="ARBA" id="ARBA00022475"/>
    </source>
</evidence>
<dbReference type="GO" id="GO:0005829">
    <property type="term" value="C:cytosol"/>
    <property type="evidence" value="ECO:0007669"/>
    <property type="project" value="TreeGrafter"/>
</dbReference>
<evidence type="ECO:0000256" key="4">
    <source>
        <dbReference type="ARBA" id="ARBA00022448"/>
    </source>
</evidence>
<evidence type="ECO:0000256" key="14">
    <source>
        <dbReference type="ARBA" id="ARBA00023136"/>
    </source>
</evidence>
<keyword evidence="14" id="KW-0472">Membrane</keyword>
<evidence type="ECO:0000313" key="21">
    <source>
        <dbReference type="EMBL" id="PIT89814.1"/>
    </source>
</evidence>
<dbReference type="SUPFAM" id="SSF81886">
    <property type="entry name" value="Helical scaffold and wing domains of SecA"/>
    <property type="match status" value="1"/>
</dbReference>
<dbReference type="CDD" id="cd18803">
    <property type="entry name" value="SF2_C_secA"/>
    <property type="match status" value="1"/>
</dbReference>
<evidence type="ECO:0000256" key="9">
    <source>
        <dbReference type="ARBA" id="ARBA00022833"/>
    </source>
</evidence>
<keyword evidence="10 15" id="KW-0067">ATP-binding</keyword>
<dbReference type="Gene3D" id="1.10.3060.10">
    <property type="entry name" value="Helical scaffold and wing domains of SecA"/>
    <property type="match status" value="1"/>
</dbReference>
<evidence type="ECO:0000256" key="6">
    <source>
        <dbReference type="ARBA" id="ARBA00022490"/>
    </source>
</evidence>
<keyword evidence="12" id="KW-1278">Translocase</keyword>
<keyword evidence="13 15" id="KW-0811">Translocation</keyword>
<feature type="region of interest" description="Disordered" evidence="17">
    <location>
        <begin position="826"/>
        <end position="852"/>
    </location>
</feature>
<protein>
    <recommendedName>
        <fullName evidence="15">Protein translocase subunit SecA</fullName>
    </recommendedName>
</protein>
<keyword evidence="11 15" id="KW-0653">Protein transport</keyword>
<evidence type="ECO:0000256" key="15">
    <source>
        <dbReference type="RuleBase" id="RU003874"/>
    </source>
</evidence>